<feature type="binding site" evidence="17">
    <location>
        <position position="442"/>
    </location>
    <ligand>
        <name>(6S)-NADPHX</name>
        <dbReference type="ChEBI" id="CHEBI:64076"/>
    </ligand>
</feature>
<comment type="caution">
    <text evidence="23">The sequence shown here is derived from an EMBL/GenBank/DDBJ whole genome shotgun (WGS) entry which is preliminary data.</text>
</comment>
<evidence type="ECO:0000256" key="9">
    <source>
        <dbReference type="ARBA" id="ARBA00022958"/>
    </source>
</evidence>
<protein>
    <recommendedName>
        <fullName evidence="19">Bifunctional NAD(P)H-hydrate repair enzyme</fullName>
    </recommendedName>
    <alternativeName>
        <fullName evidence="19">Nicotinamide nucleotide repair protein</fullName>
    </alternativeName>
    <domain>
        <recommendedName>
            <fullName evidence="19">ADP-dependent (S)-NAD(P)H-hydrate dehydratase</fullName>
            <ecNumber evidence="19">4.2.1.136</ecNumber>
        </recommendedName>
        <alternativeName>
            <fullName evidence="19">ADP-dependent NAD(P)HX dehydratase</fullName>
        </alternativeName>
    </domain>
    <domain>
        <recommendedName>
            <fullName evidence="19">NAD(P)H-hydrate epimerase</fullName>
            <ecNumber evidence="19">5.1.99.6</ecNumber>
        </recommendedName>
    </domain>
</protein>
<evidence type="ECO:0000256" key="13">
    <source>
        <dbReference type="ARBA" id="ARBA00023268"/>
    </source>
</evidence>
<dbReference type="Gene3D" id="3.40.1190.20">
    <property type="match status" value="1"/>
</dbReference>
<evidence type="ECO:0000256" key="1">
    <source>
        <dbReference type="ARBA" id="ARBA00000013"/>
    </source>
</evidence>
<comment type="catalytic activity">
    <reaction evidence="15 17 19">
        <text>(6S)-NADHX + ADP = AMP + phosphate + NADH + H(+)</text>
        <dbReference type="Rhea" id="RHEA:32223"/>
        <dbReference type="ChEBI" id="CHEBI:15378"/>
        <dbReference type="ChEBI" id="CHEBI:43474"/>
        <dbReference type="ChEBI" id="CHEBI:57945"/>
        <dbReference type="ChEBI" id="CHEBI:64074"/>
        <dbReference type="ChEBI" id="CHEBI:456215"/>
        <dbReference type="ChEBI" id="CHEBI:456216"/>
        <dbReference type="EC" id="4.2.1.136"/>
    </reaction>
</comment>
<evidence type="ECO:0000313" key="24">
    <source>
        <dbReference type="Proteomes" id="UP000244189"/>
    </source>
</evidence>
<dbReference type="HAMAP" id="MF_01966">
    <property type="entry name" value="NADHX_epimerase"/>
    <property type="match status" value="1"/>
</dbReference>
<evidence type="ECO:0000256" key="15">
    <source>
        <dbReference type="ARBA" id="ARBA00048238"/>
    </source>
</evidence>
<evidence type="ECO:0000259" key="22">
    <source>
        <dbReference type="PROSITE" id="PS51385"/>
    </source>
</evidence>
<comment type="function">
    <text evidence="18">Catalyzes the epimerization of the S- and R-forms of NAD(P)HX, a damaged form of NAD(P)H that is a result of enzymatic or heat-dependent hydration. This is a prerequisite for the S-specific NAD(P)H-hydrate dehydratase to allow the repair of both epimers of NAD(P)HX.</text>
</comment>
<dbReference type="InterPro" id="IPR000631">
    <property type="entry name" value="CARKD"/>
</dbReference>
<dbReference type="Gene3D" id="3.40.50.10260">
    <property type="entry name" value="YjeF N-terminal domain"/>
    <property type="match status" value="1"/>
</dbReference>
<evidence type="ECO:0000259" key="21">
    <source>
        <dbReference type="PROSITE" id="PS51383"/>
    </source>
</evidence>
<feature type="binding site" evidence="17">
    <location>
        <position position="441"/>
    </location>
    <ligand>
        <name>AMP</name>
        <dbReference type="ChEBI" id="CHEBI:456215"/>
    </ligand>
</feature>
<keyword evidence="9 18" id="KW-0630">Potassium</keyword>
<dbReference type="GO" id="GO:0005524">
    <property type="term" value="F:ATP binding"/>
    <property type="evidence" value="ECO:0007669"/>
    <property type="project" value="UniProtKB-UniRule"/>
</dbReference>
<organism evidence="23 24">
    <name type="scientific">Sphingomonas aurantiaca</name>
    <dbReference type="NCBI Taxonomy" id="185949"/>
    <lineage>
        <taxon>Bacteria</taxon>
        <taxon>Pseudomonadati</taxon>
        <taxon>Pseudomonadota</taxon>
        <taxon>Alphaproteobacteria</taxon>
        <taxon>Sphingomonadales</taxon>
        <taxon>Sphingomonadaceae</taxon>
        <taxon>Sphingomonas</taxon>
    </lineage>
</organism>
<dbReference type="GO" id="GO:0052855">
    <property type="term" value="F:ADP-dependent NAD(P)H-hydrate dehydratase activity"/>
    <property type="evidence" value="ECO:0007669"/>
    <property type="project" value="UniProtKB-UniRule"/>
</dbReference>
<feature type="binding site" evidence="18">
    <location>
        <position position="189"/>
    </location>
    <ligand>
        <name>(6S)-NADPHX</name>
        <dbReference type="ChEBI" id="CHEBI:64076"/>
    </ligand>
</feature>
<dbReference type="PIRSF" id="PIRSF017184">
    <property type="entry name" value="Nnr"/>
    <property type="match status" value="1"/>
</dbReference>
<dbReference type="EC" id="5.1.99.6" evidence="19"/>
<dbReference type="Pfam" id="PF03853">
    <property type="entry name" value="YjeF_N"/>
    <property type="match status" value="1"/>
</dbReference>
<keyword evidence="7 17" id="KW-0067">ATP-binding</keyword>
<comment type="catalytic activity">
    <reaction evidence="2 18 19">
        <text>(6R)-NADPHX = (6S)-NADPHX</text>
        <dbReference type="Rhea" id="RHEA:32227"/>
        <dbReference type="ChEBI" id="CHEBI:64076"/>
        <dbReference type="ChEBI" id="CHEBI:64077"/>
        <dbReference type="EC" id="5.1.99.6"/>
    </reaction>
</comment>
<dbReference type="InterPro" id="IPR036652">
    <property type="entry name" value="YjeF_N_dom_sf"/>
</dbReference>
<comment type="catalytic activity">
    <reaction evidence="16 17 19">
        <text>(6S)-NADPHX + ADP = AMP + phosphate + NADPH + H(+)</text>
        <dbReference type="Rhea" id="RHEA:32235"/>
        <dbReference type="ChEBI" id="CHEBI:15378"/>
        <dbReference type="ChEBI" id="CHEBI:43474"/>
        <dbReference type="ChEBI" id="CHEBI:57783"/>
        <dbReference type="ChEBI" id="CHEBI:64076"/>
        <dbReference type="ChEBI" id="CHEBI:456215"/>
        <dbReference type="ChEBI" id="CHEBI:456216"/>
        <dbReference type="EC" id="4.2.1.136"/>
    </reaction>
</comment>
<feature type="domain" description="YjeF C-terminal" evidence="21">
    <location>
        <begin position="246"/>
        <end position="496"/>
    </location>
</feature>
<dbReference type="GO" id="GO:0046872">
    <property type="term" value="F:metal ion binding"/>
    <property type="evidence" value="ECO:0007669"/>
    <property type="project" value="UniProtKB-UniRule"/>
</dbReference>
<feature type="binding site" evidence="18">
    <location>
        <position position="62"/>
    </location>
    <ligand>
        <name>K(+)</name>
        <dbReference type="ChEBI" id="CHEBI:29103"/>
    </ligand>
</feature>
<dbReference type="InterPro" id="IPR017953">
    <property type="entry name" value="Carbohydrate_kinase_pred_CS"/>
</dbReference>
<comment type="similarity">
    <text evidence="4 19">In the C-terminal section; belongs to the NnrD/CARKD family.</text>
</comment>
<comment type="similarity">
    <text evidence="3 19">In the N-terminal section; belongs to the NnrE/AIBP family.</text>
</comment>
<keyword evidence="8 17" id="KW-0521">NADP</keyword>
<comment type="catalytic activity">
    <reaction evidence="1 18 19">
        <text>(6R)-NADHX = (6S)-NADHX</text>
        <dbReference type="Rhea" id="RHEA:32215"/>
        <dbReference type="ChEBI" id="CHEBI:64074"/>
        <dbReference type="ChEBI" id="CHEBI:64075"/>
        <dbReference type="EC" id="5.1.99.6"/>
    </reaction>
</comment>
<dbReference type="InterPro" id="IPR029056">
    <property type="entry name" value="Ribokinase-like"/>
</dbReference>
<dbReference type="PROSITE" id="PS51385">
    <property type="entry name" value="YJEF_N"/>
    <property type="match status" value="1"/>
</dbReference>
<feature type="binding site" evidence="17">
    <location>
        <position position="331"/>
    </location>
    <ligand>
        <name>(6S)-NADPHX</name>
        <dbReference type="ChEBI" id="CHEBI:64076"/>
    </ligand>
</feature>
<keyword evidence="12 17" id="KW-0456">Lyase</keyword>
<dbReference type="GO" id="GO:0016301">
    <property type="term" value="F:kinase activity"/>
    <property type="evidence" value="ECO:0007669"/>
    <property type="project" value="UniProtKB-KW"/>
</dbReference>
<keyword evidence="23" id="KW-0418">Kinase</keyword>
<dbReference type="Proteomes" id="UP000244189">
    <property type="component" value="Unassembled WGS sequence"/>
</dbReference>
<evidence type="ECO:0000256" key="5">
    <source>
        <dbReference type="ARBA" id="ARBA00022723"/>
    </source>
</evidence>
<feature type="binding site" evidence="18">
    <location>
        <position position="192"/>
    </location>
    <ligand>
        <name>K(+)</name>
        <dbReference type="ChEBI" id="CHEBI:29103"/>
    </ligand>
</feature>
<feature type="binding site" evidence="17">
    <location>
        <position position="379"/>
    </location>
    <ligand>
        <name>(6S)-NADPHX</name>
        <dbReference type="ChEBI" id="CHEBI:64076"/>
    </ligand>
</feature>
<dbReference type="PROSITE" id="PS01050">
    <property type="entry name" value="YJEF_C_2"/>
    <property type="match status" value="1"/>
</dbReference>
<keyword evidence="10 17" id="KW-0520">NAD</keyword>
<keyword evidence="24" id="KW-1185">Reference proteome</keyword>
<comment type="function">
    <text evidence="17">Catalyzes the dehydration of the S-form of NAD(P)HX at the expense of ADP, which is converted to AMP. Together with NAD(P)HX epimerase, which catalyzes the epimerization of the S- and R-forms, the enzyme allows the repair of both epimers of NAD(P)HX, a damaged form of NAD(P)H that is a result of enzymatic or heat-dependent hydration.</text>
</comment>
<dbReference type="GO" id="GO:0052856">
    <property type="term" value="F:NAD(P)HX epimerase activity"/>
    <property type="evidence" value="ECO:0007669"/>
    <property type="project" value="UniProtKB-UniRule"/>
</dbReference>
<dbReference type="AlphaFoldDB" id="A0A2T5GNN5"/>
<feature type="binding site" evidence="18">
    <location>
        <begin position="122"/>
        <end position="128"/>
    </location>
    <ligand>
        <name>(6S)-NADPHX</name>
        <dbReference type="ChEBI" id="CHEBI:64076"/>
    </ligand>
</feature>
<evidence type="ECO:0000256" key="3">
    <source>
        <dbReference type="ARBA" id="ARBA00006001"/>
    </source>
</evidence>
<gene>
    <name evidence="18" type="primary">nnrE</name>
    <name evidence="17" type="synonym">nnrD</name>
    <name evidence="23" type="ORF">C8J26_1239</name>
</gene>
<comment type="similarity">
    <text evidence="17">Belongs to the NnrD/CARKD family.</text>
</comment>
<dbReference type="SUPFAM" id="SSF64153">
    <property type="entry name" value="YjeF N-terminal domain-like"/>
    <property type="match status" value="2"/>
</dbReference>
<evidence type="ECO:0000256" key="6">
    <source>
        <dbReference type="ARBA" id="ARBA00022741"/>
    </source>
</evidence>
<dbReference type="CDD" id="cd01171">
    <property type="entry name" value="YXKO-related"/>
    <property type="match status" value="1"/>
</dbReference>
<evidence type="ECO:0000313" key="23">
    <source>
        <dbReference type="EMBL" id="PTQ60923.1"/>
    </source>
</evidence>
<accession>A0A2T5GNN5</accession>
<name>A0A2T5GNN5_9SPHN</name>
<dbReference type="EC" id="4.2.1.136" evidence="19"/>
<dbReference type="EMBL" id="QAOG01000002">
    <property type="protein sequence ID" value="PTQ60923.1"/>
    <property type="molecule type" value="Genomic_DNA"/>
</dbReference>
<comment type="subunit">
    <text evidence="17">Homotetramer.</text>
</comment>
<keyword evidence="23" id="KW-0808">Transferase</keyword>
<evidence type="ECO:0000256" key="16">
    <source>
        <dbReference type="ARBA" id="ARBA00049209"/>
    </source>
</evidence>
<proteinExistence type="inferred from homology"/>
<evidence type="ECO:0000256" key="10">
    <source>
        <dbReference type="ARBA" id="ARBA00023027"/>
    </source>
</evidence>
<feature type="domain" description="YjeF N-terminal" evidence="22">
    <location>
        <begin position="15"/>
        <end position="246"/>
    </location>
</feature>
<comment type="cofactor">
    <cofactor evidence="18 19">
        <name>K(+)</name>
        <dbReference type="ChEBI" id="CHEBI:29103"/>
    </cofactor>
    <text evidence="18 19">Binds 1 potassium ion per subunit.</text>
</comment>
<dbReference type="GO" id="GO:0046496">
    <property type="term" value="P:nicotinamide nucleotide metabolic process"/>
    <property type="evidence" value="ECO:0007669"/>
    <property type="project" value="UniProtKB-UniRule"/>
</dbReference>
<evidence type="ECO:0000256" key="2">
    <source>
        <dbReference type="ARBA" id="ARBA00000909"/>
    </source>
</evidence>
<evidence type="ECO:0000256" key="14">
    <source>
        <dbReference type="ARBA" id="ARBA00025153"/>
    </source>
</evidence>
<evidence type="ECO:0000256" key="17">
    <source>
        <dbReference type="HAMAP-Rule" id="MF_01965"/>
    </source>
</evidence>
<feature type="region of interest" description="Disordered" evidence="20">
    <location>
        <begin position="139"/>
        <end position="162"/>
    </location>
</feature>
<feature type="binding site" evidence="17">
    <location>
        <begin position="412"/>
        <end position="416"/>
    </location>
    <ligand>
        <name>AMP</name>
        <dbReference type="ChEBI" id="CHEBI:456215"/>
    </ligand>
</feature>
<keyword evidence="11 18" id="KW-0413">Isomerase</keyword>
<comment type="caution">
    <text evidence="18">Lacks conserved residue(s) required for the propagation of feature annotation.</text>
</comment>
<dbReference type="RefSeq" id="WP_107957182.1">
    <property type="nucleotide sequence ID" value="NZ_QAOG01000002.1"/>
</dbReference>
<evidence type="ECO:0000256" key="8">
    <source>
        <dbReference type="ARBA" id="ARBA00022857"/>
    </source>
</evidence>
<dbReference type="GO" id="GO:0110051">
    <property type="term" value="P:metabolite repair"/>
    <property type="evidence" value="ECO:0007669"/>
    <property type="project" value="TreeGrafter"/>
</dbReference>
<evidence type="ECO:0000256" key="11">
    <source>
        <dbReference type="ARBA" id="ARBA00023235"/>
    </source>
</evidence>
<dbReference type="PANTHER" id="PTHR12592:SF0">
    <property type="entry name" value="ATP-DEPENDENT (S)-NAD(P)H-HYDRATE DEHYDRATASE"/>
    <property type="match status" value="1"/>
</dbReference>
<comment type="function">
    <text evidence="14 19">Bifunctional enzyme that catalyzes the epimerization of the S- and R-forms of NAD(P)HX and the dehydration of the S-form of NAD(P)HX at the expense of ADP, which is converted to AMP. This allows the repair of both epimers of NAD(P)HX, a damaged form of NAD(P)H that is a result of enzymatic or heat-dependent hydration.</text>
</comment>
<evidence type="ECO:0000256" key="12">
    <source>
        <dbReference type="ARBA" id="ARBA00023239"/>
    </source>
</evidence>
<comment type="cofactor">
    <cofactor evidence="17">
        <name>Mg(2+)</name>
        <dbReference type="ChEBI" id="CHEBI:18420"/>
    </cofactor>
</comment>
<dbReference type="PANTHER" id="PTHR12592">
    <property type="entry name" value="ATP-DEPENDENT (S)-NAD(P)H-HYDRATE DEHYDRATASE FAMILY MEMBER"/>
    <property type="match status" value="1"/>
</dbReference>
<dbReference type="HAMAP" id="MF_01965">
    <property type="entry name" value="NADHX_dehydratase"/>
    <property type="match status" value="1"/>
</dbReference>
<dbReference type="InterPro" id="IPR004443">
    <property type="entry name" value="YjeF_N_dom"/>
</dbReference>
<sequence length="496" mass="50223">MIRIEGQPILTAAEMRAAEDAVITTGVPVETLMDRAGTAIAHAVRRLAGSNDVLILCGPGNNGGDGYVAARVLAEMGVTVRVAALSEPRTDAAKAARAGWHGPVETLADANPAPILVDALFGTGLSRPLDACATPTPNTPPAEAGVQLGNAIDESPGSPNWTPASAGEGTIVGRLHFLANAAQLKIAIDLPSGLATDSGQALSTPPVFDLTLALGALKPAHLLQPAARYCGQIRLLDIGVPATSQAEVLATPILPTPGPDSHKYTRGMVAIIAGTMSGAADLAALAAMRAGAGYVTLLGDSHGPPHALVRTPFSVHALANDRIGALVIGPGLGRDDTARTRLDAALRSGHPLIIDGDALRLIDPDRIKALSVPVILTPHAGEFDALFGKSDADKITRARDAAAFANAVVVFKGADTVIAAPDGRVRIAPGSSDWLSTAGTGDVLAGAIGAMLAAGLDPLDAAGAGVWLHGDAARRLGAAFIADDLADALRCARAAL</sequence>
<feature type="binding site" evidence="18">
    <location>
        <begin position="61"/>
        <end position="65"/>
    </location>
    <ligand>
        <name>(6S)-NADPHX</name>
        <dbReference type="ChEBI" id="CHEBI:64076"/>
    </ligand>
</feature>
<comment type="similarity">
    <text evidence="18">Belongs to the NnrE/AIBP family.</text>
</comment>
<keyword evidence="5 18" id="KW-0479">Metal-binding</keyword>
<keyword evidence="13" id="KW-0511">Multifunctional enzyme</keyword>
<dbReference type="NCBIfam" id="TIGR00196">
    <property type="entry name" value="yjeF_cterm"/>
    <property type="match status" value="1"/>
</dbReference>
<feature type="binding site" evidence="17">
    <location>
        <position position="279"/>
    </location>
    <ligand>
        <name>(6S)-NADPHX</name>
        <dbReference type="ChEBI" id="CHEBI:64076"/>
    </ligand>
</feature>
<evidence type="ECO:0000256" key="18">
    <source>
        <dbReference type="HAMAP-Rule" id="MF_01966"/>
    </source>
</evidence>
<evidence type="ECO:0000256" key="19">
    <source>
        <dbReference type="PIRNR" id="PIRNR017184"/>
    </source>
</evidence>
<dbReference type="Pfam" id="PF01256">
    <property type="entry name" value="Carb_kinase"/>
    <property type="match status" value="1"/>
</dbReference>
<dbReference type="SUPFAM" id="SSF53613">
    <property type="entry name" value="Ribokinase-like"/>
    <property type="match status" value="1"/>
</dbReference>
<evidence type="ECO:0000256" key="20">
    <source>
        <dbReference type="SAM" id="MobiDB-lite"/>
    </source>
</evidence>
<feature type="binding site" evidence="18">
    <location>
        <position position="118"/>
    </location>
    <ligand>
        <name>K(+)</name>
        <dbReference type="ChEBI" id="CHEBI:29103"/>
    </ligand>
</feature>
<reference evidence="23 24" key="1">
    <citation type="submission" date="2018-04" db="EMBL/GenBank/DDBJ databases">
        <title>Genomic Encyclopedia of Type Strains, Phase III (KMG-III): the genomes of soil and plant-associated and newly described type strains.</title>
        <authorList>
            <person name="Whitman W."/>
        </authorList>
    </citation>
    <scope>NUCLEOTIDE SEQUENCE [LARGE SCALE GENOMIC DNA]</scope>
    <source>
        <strain evidence="23 24">MA101b</strain>
    </source>
</reference>
<dbReference type="PROSITE" id="PS51383">
    <property type="entry name" value="YJEF_C_3"/>
    <property type="match status" value="1"/>
</dbReference>
<dbReference type="InterPro" id="IPR030677">
    <property type="entry name" value="Nnr"/>
</dbReference>
<evidence type="ECO:0000256" key="4">
    <source>
        <dbReference type="ARBA" id="ARBA00009524"/>
    </source>
</evidence>
<evidence type="ECO:0000256" key="7">
    <source>
        <dbReference type="ARBA" id="ARBA00022840"/>
    </source>
</evidence>
<keyword evidence="6 17" id="KW-0547">Nucleotide-binding</keyword>